<feature type="domain" description="AAA+ ATPase" evidence="4">
    <location>
        <begin position="345"/>
        <end position="485"/>
    </location>
</feature>
<gene>
    <name evidence="5" type="primary">PEX6_3</name>
    <name evidence="5" type="ORF">FOZ63_030089</name>
</gene>
<keyword evidence="2" id="KW-0067">ATP-binding</keyword>
<sequence>MPSSQGSKLQLKSYRLLQPVPLASESVRLPRDTLSEGFVNRRLFEILARNAGADPDSSILYGYLSKVPPARSEKTPSSRWMKDWLQQQEALTLPVRVVRLLPYPEGLPEEIEKACFAVPGASMALHLPPTILAALRLTVGKSKVSCRPSVQPPLKARTIHLVEVPFGPAGARDRSVQTRALGEFLKVPRLVKVDELIGVPTWGLRRGLCAMEGVDVAKLREEDAYDLFDTSGSEAASRDWFSAHRRLQRGRDHPVYGAAFVDMIYFRITHAVLESGQSAATDGLTFSISSSDTEVIMRTTDPKGADNRWGTVPRLPAYYTTTPRSKGMLGPLSVASREISAGLSVGSMVLVTGDRGSGKLCCIREASNCLGLALAAVNCGVEANTVADIFPLVDALLKGCSRQAVNTPRAVLLLRNITDLFPTAVEASQEEVNRASRVISGSLGALRDRLLDYGILLAATATSLDQVDREVVDLFECHVNLARADDGGREEAIDRMLRGSRLSLPLGVQAIRDGTAGLSIGDVLNALTMLALLPDGMDAAAAKKALKDFQQRQSGSAATVMSGVHWDDVGGMDEAKRELRHLLSSMEARKQGSKSHQKLRTGILLFGPPGTGKTLLAKAVATESRASFLSVKGPELLSMYIGESEKNVRDVFQRAVESRPSVVFFDEVDSLAPHRGRGSDSGGVMDRVVASLLAEIDTLPPDVIVIAASNRPDLLDRALLRPGRLDRQVYLGVPDDKLPLIKAITAHMTLSDDMNDSLREVADQVPATFTGADIAGACGAAHIRAVKRQAAALDAIAERLAPGRGSSGVRELQLLIGECSSASSHHLPESLPKAEDCACSLDTVVEDVCNGPPNYLKAGACRKCKSQCLWVDSGELVRVPKGLHSLLTVTVSLADFHEALAGLSPSVTSKEIERYEQMRREFANV</sequence>
<evidence type="ECO:0000313" key="6">
    <source>
        <dbReference type="Proteomes" id="UP000553632"/>
    </source>
</evidence>
<keyword evidence="1" id="KW-0547">Nucleotide-binding</keyword>
<dbReference type="SMART" id="SM00382">
    <property type="entry name" value="AAA"/>
    <property type="match status" value="2"/>
</dbReference>
<dbReference type="Gene3D" id="1.10.8.60">
    <property type="match status" value="1"/>
</dbReference>
<dbReference type="PROSITE" id="PS00674">
    <property type="entry name" value="AAA"/>
    <property type="match status" value="1"/>
</dbReference>
<feature type="domain" description="AAA+ ATPase" evidence="4">
    <location>
        <begin position="599"/>
        <end position="735"/>
    </location>
</feature>
<dbReference type="PANTHER" id="PTHR23077">
    <property type="entry name" value="AAA-FAMILY ATPASE"/>
    <property type="match status" value="1"/>
</dbReference>
<dbReference type="AlphaFoldDB" id="A0A7J6QBW2"/>
<protein>
    <submittedName>
        <fullName evidence="5">Peroxisomal assembly protein</fullName>
    </submittedName>
</protein>
<dbReference type="OMA" id="VDMIYFR"/>
<dbReference type="EMBL" id="JABANO010034095">
    <property type="protein sequence ID" value="KAF4705712.1"/>
    <property type="molecule type" value="Genomic_DNA"/>
</dbReference>
<name>A0A7J6QBW2_PEROL</name>
<dbReference type="InterPro" id="IPR050168">
    <property type="entry name" value="AAA_ATPase_domain"/>
</dbReference>
<dbReference type="GO" id="GO:0016558">
    <property type="term" value="P:protein import into peroxisome matrix"/>
    <property type="evidence" value="ECO:0007669"/>
    <property type="project" value="TreeGrafter"/>
</dbReference>
<dbReference type="GO" id="GO:0005524">
    <property type="term" value="F:ATP binding"/>
    <property type="evidence" value="ECO:0007669"/>
    <property type="project" value="UniProtKB-KW"/>
</dbReference>
<evidence type="ECO:0000256" key="2">
    <source>
        <dbReference type="ARBA" id="ARBA00022840"/>
    </source>
</evidence>
<evidence type="ECO:0000256" key="1">
    <source>
        <dbReference type="ARBA" id="ARBA00022741"/>
    </source>
</evidence>
<dbReference type="Pfam" id="PF00004">
    <property type="entry name" value="AAA"/>
    <property type="match status" value="1"/>
</dbReference>
<evidence type="ECO:0000256" key="3">
    <source>
        <dbReference type="ARBA" id="ARBA00023054"/>
    </source>
</evidence>
<evidence type="ECO:0000313" key="5">
    <source>
        <dbReference type="EMBL" id="KAF4705712.1"/>
    </source>
</evidence>
<comment type="caution">
    <text evidence="5">The sequence shown here is derived from an EMBL/GenBank/DDBJ whole genome shotgun (WGS) entry which is preliminary data.</text>
</comment>
<evidence type="ECO:0000259" key="4">
    <source>
        <dbReference type="SMART" id="SM00382"/>
    </source>
</evidence>
<dbReference type="FunFam" id="3.40.50.300:FF:001025">
    <property type="entry name" value="ATPase family, AAA domain-containing 2B"/>
    <property type="match status" value="1"/>
</dbReference>
<accession>A0A7J6QBW2</accession>
<dbReference type="InterPro" id="IPR003593">
    <property type="entry name" value="AAA+_ATPase"/>
</dbReference>
<organism evidence="5 6">
    <name type="scientific">Perkinsus olseni</name>
    <name type="common">Perkinsus atlanticus</name>
    <dbReference type="NCBI Taxonomy" id="32597"/>
    <lineage>
        <taxon>Eukaryota</taxon>
        <taxon>Sar</taxon>
        <taxon>Alveolata</taxon>
        <taxon>Perkinsozoa</taxon>
        <taxon>Perkinsea</taxon>
        <taxon>Perkinsida</taxon>
        <taxon>Perkinsidae</taxon>
        <taxon>Perkinsus</taxon>
    </lineage>
</organism>
<dbReference type="InterPro" id="IPR003960">
    <property type="entry name" value="ATPase_AAA_CS"/>
</dbReference>
<dbReference type="InterPro" id="IPR003959">
    <property type="entry name" value="ATPase_AAA_core"/>
</dbReference>
<dbReference type="Gene3D" id="3.40.50.300">
    <property type="entry name" value="P-loop containing nucleotide triphosphate hydrolases"/>
    <property type="match status" value="2"/>
</dbReference>
<dbReference type="InterPro" id="IPR027417">
    <property type="entry name" value="P-loop_NTPase"/>
</dbReference>
<dbReference type="GO" id="GO:0005778">
    <property type="term" value="C:peroxisomal membrane"/>
    <property type="evidence" value="ECO:0007669"/>
    <property type="project" value="TreeGrafter"/>
</dbReference>
<dbReference type="GO" id="GO:0005829">
    <property type="term" value="C:cytosol"/>
    <property type="evidence" value="ECO:0007669"/>
    <property type="project" value="TreeGrafter"/>
</dbReference>
<dbReference type="Proteomes" id="UP000553632">
    <property type="component" value="Unassembled WGS sequence"/>
</dbReference>
<dbReference type="GO" id="GO:0016887">
    <property type="term" value="F:ATP hydrolysis activity"/>
    <property type="evidence" value="ECO:0007669"/>
    <property type="project" value="InterPro"/>
</dbReference>
<keyword evidence="6" id="KW-1185">Reference proteome</keyword>
<proteinExistence type="predicted"/>
<dbReference type="PANTHER" id="PTHR23077:SF9">
    <property type="entry name" value="PEROXISOMAL ATPASE PEX6"/>
    <property type="match status" value="1"/>
</dbReference>
<reference evidence="5 6" key="1">
    <citation type="submission" date="2020-04" db="EMBL/GenBank/DDBJ databases">
        <title>Perkinsus olseni comparative genomics.</title>
        <authorList>
            <person name="Bogema D.R."/>
        </authorList>
    </citation>
    <scope>NUCLEOTIDE SEQUENCE [LARGE SCALE GENOMIC DNA]</scope>
    <source>
        <strain evidence="5 6">ATCC PRA-207</strain>
    </source>
</reference>
<dbReference type="SUPFAM" id="SSF52540">
    <property type="entry name" value="P-loop containing nucleoside triphosphate hydrolases"/>
    <property type="match status" value="2"/>
</dbReference>
<keyword evidence="3" id="KW-0175">Coiled coil</keyword>